<dbReference type="RefSeq" id="WP_196934860.1">
    <property type="nucleotide sequence ID" value="NZ_MU158698.1"/>
</dbReference>
<gene>
    <name evidence="1" type="ORF">C4F49_02400</name>
</gene>
<dbReference type="Pfam" id="PF10711">
    <property type="entry name" value="DUF2513"/>
    <property type="match status" value="1"/>
</dbReference>
<name>A0A928USK3_9SPHI</name>
<comment type="caution">
    <text evidence="1">The sequence shown here is derived from an EMBL/GenBank/DDBJ whole genome shotgun (WGS) entry which is preliminary data.</text>
</comment>
<protein>
    <recommendedName>
        <fullName evidence="3">DUF2513 domain-containing protein</fullName>
    </recommendedName>
</protein>
<dbReference type="Proteomes" id="UP000616201">
    <property type="component" value="Unassembled WGS sequence"/>
</dbReference>
<keyword evidence="2" id="KW-1185">Reference proteome</keyword>
<dbReference type="InterPro" id="IPR019650">
    <property type="entry name" value="DUF2513"/>
</dbReference>
<evidence type="ECO:0000313" key="1">
    <source>
        <dbReference type="EMBL" id="MBE8712531.1"/>
    </source>
</evidence>
<sequence length="119" mass="13400">MKLDIELCRLILQKIEKEGGVNGLTWMPKIEGYPDDFVMYQQKKLMEAGYLQVKAFSGGRSRVDISFSGHGFLKQMLDDTIWGKTKEIAKKGGMSLTFETVKAIIPVAINSIINQMNNL</sequence>
<evidence type="ECO:0000313" key="2">
    <source>
        <dbReference type="Proteomes" id="UP000616201"/>
    </source>
</evidence>
<dbReference type="AlphaFoldDB" id="A0A928USK3"/>
<proteinExistence type="predicted"/>
<reference evidence="1" key="1">
    <citation type="submission" date="2018-02" db="EMBL/GenBank/DDBJ databases">
        <authorList>
            <person name="Vasarhelyi B.M."/>
            <person name="Deshmukh S."/>
            <person name="Balint B."/>
            <person name="Kukolya J."/>
        </authorList>
    </citation>
    <scope>NUCLEOTIDE SEQUENCE</scope>
    <source>
        <strain evidence="1">KB22</strain>
    </source>
</reference>
<organism evidence="1 2">
    <name type="scientific">Sphingobacterium hungaricum</name>
    <dbReference type="NCBI Taxonomy" id="2082723"/>
    <lineage>
        <taxon>Bacteria</taxon>
        <taxon>Pseudomonadati</taxon>
        <taxon>Bacteroidota</taxon>
        <taxon>Sphingobacteriia</taxon>
        <taxon>Sphingobacteriales</taxon>
        <taxon>Sphingobacteriaceae</taxon>
        <taxon>Sphingobacterium</taxon>
    </lineage>
</organism>
<evidence type="ECO:0008006" key="3">
    <source>
        <dbReference type="Google" id="ProtNLM"/>
    </source>
</evidence>
<accession>A0A928USK3</accession>
<dbReference type="EMBL" id="PRDK01000001">
    <property type="protein sequence ID" value="MBE8712531.1"/>
    <property type="molecule type" value="Genomic_DNA"/>
</dbReference>